<organism evidence="2 3">
    <name type="scientific">Iris pallida</name>
    <name type="common">Sweet iris</name>
    <dbReference type="NCBI Taxonomy" id="29817"/>
    <lineage>
        <taxon>Eukaryota</taxon>
        <taxon>Viridiplantae</taxon>
        <taxon>Streptophyta</taxon>
        <taxon>Embryophyta</taxon>
        <taxon>Tracheophyta</taxon>
        <taxon>Spermatophyta</taxon>
        <taxon>Magnoliopsida</taxon>
        <taxon>Liliopsida</taxon>
        <taxon>Asparagales</taxon>
        <taxon>Iridaceae</taxon>
        <taxon>Iridoideae</taxon>
        <taxon>Irideae</taxon>
        <taxon>Iris</taxon>
    </lineage>
</organism>
<proteinExistence type="predicted"/>
<dbReference type="Proteomes" id="UP001140949">
    <property type="component" value="Unassembled WGS sequence"/>
</dbReference>
<keyword evidence="1" id="KW-1133">Transmembrane helix</keyword>
<reference evidence="2" key="1">
    <citation type="journal article" date="2023" name="GigaByte">
        <title>Genome assembly of the bearded iris, Iris pallida Lam.</title>
        <authorList>
            <person name="Bruccoleri R.E."/>
            <person name="Oakeley E.J."/>
            <person name="Faust A.M.E."/>
            <person name="Altorfer M."/>
            <person name="Dessus-Babus S."/>
            <person name="Burckhardt D."/>
            <person name="Oertli M."/>
            <person name="Naumann U."/>
            <person name="Petersen F."/>
            <person name="Wong J."/>
        </authorList>
    </citation>
    <scope>NUCLEOTIDE SEQUENCE</scope>
    <source>
        <strain evidence="2">GSM-AAB239-AS_SAM_17_03QT</strain>
    </source>
</reference>
<keyword evidence="1" id="KW-0472">Membrane</keyword>
<gene>
    <name evidence="2" type="ORF">M6B38_255640</name>
</gene>
<name>A0AAX6II00_IRIPA</name>
<dbReference type="EMBL" id="JANAVB010001800">
    <property type="protein sequence ID" value="KAJ6852427.1"/>
    <property type="molecule type" value="Genomic_DNA"/>
</dbReference>
<dbReference type="AlphaFoldDB" id="A0AAX6II00"/>
<evidence type="ECO:0000256" key="1">
    <source>
        <dbReference type="SAM" id="Phobius"/>
    </source>
</evidence>
<comment type="caution">
    <text evidence="2">The sequence shown here is derived from an EMBL/GenBank/DDBJ whole genome shotgun (WGS) entry which is preliminary data.</text>
</comment>
<protein>
    <submittedName>
        <fullName evidence="2">Formin-like protein 7</fullName>
    </submittedName>
</protein>
<reference evidence="2" key="2">
    <citation type="submission" date="2023-04" db="EMBL/GenBank/DDBJ databases">
        <authorList>
            <person name="Bruccoleri R.E."/>
            <person name="Oakeley E.J."/>
            <person name="Faust A.-M."/>
            <person name="Dessus-Babus S."/>
            <person name="Altorfer M."/>
            <person name="Burckhardt D."/>
            <person name="Oertli M."/>
            <person name="Naumann U."/>
            <person name="Petersen F."/>
            <person name="Wong J."/>
        </authorList>
    </citation>
    <scope>NUCLEOTIDE SEQUENCE</scope>
    <source>
        <strain evidence="2">GSM-AAB239-AS_SAM_17_03QT</strain>
        <tissue evidence="2">Leaf</tissue>
    </source>
</reference>
<feature type="transmembrane region" description="Helical" evidence="1">
    <location>
        <begin position="98"/>
        <end position="119"/>
    </location>
</feature>
<sequence>MAPAVETRSRASTALVGSRRSGLLAAWTRAEEARLGFTGARYVVPRRGRGRGGAPPLVGGLVARLRVRASDGSGGGCGRSSRPDVVERSWKQWRLTRYDVGCVFTVLVVVTGFWCWPHAGMVVCNSGIRWR</sequence>
<keyword evidence="1" id="KW-0812">Transmembrane</keyword>
<evidence type="ECO:0000313" key="2">
    <source>
        <dbReference type="EMBL" id="KAJ6852427.1"/>
    </source>
</evidence>
<evidence type="ECO:0000313" key="3">
    <source>
        <dbReference type="Proteomes" id="UP001140949"/>
    </source>
</evidence>
<accession>A0AAX6II00</accession>
<keyword evidence="3" id="KW-1185">Reference proteome</keyword>